<evidence type="ECO:0000313" key="10">
    <source>
        <dbReference type="Proteomes" id="UP000824160"/>
    </source>
</evidence>
<comment type="subcellular location">
    <subcellularLocation>
        <location evidence="1 7">Cell membrane</location>
        <topology evidence="1 7">Multi-pass membrane protein</topology>
    </subcellularLocation>
</comment>
<dbReference type="Pfam" id="PF00528">
    <property type="entry name" value="BPD_transp_1"/>
    <property type="match status" value="1"/>
</dbReference>
<feature type="transmembrane region" description="Helical" evidence="7">
    <location>
        <begin position="90"/>
        <end position="111"/>
    </location>
</feature>
<evidence type="ECO:0000256" key="2">
    <source>
        <dbReference type="ARBA" id="ARBA00022448"/>
    </source>
</evidence>
<organism evidence="9 10">
    <name type="scientific">Candidatus Faecivivens stercoripullorum</name>
    <dbReference type="NCBI Taxonomy" id="2840805"/>
    <lineage>
        <taxon>Bacteria</taxon>
        <taxon>Bacillati</taxon>
        <taxon>Bacillota</taxon>
        <taxon>Clostridia</taxon>
        <taxon>Eubacteriales</taxon>
        <taxon>Oscillospiraceae</taxon>
        <taxon>Oscillospiraceae incertae sedis</taxon>
        <taxon>Candidatus Faecivivens</taxon>
    </lineage>
</organism>
<dbReference type="InterPro" id="IPR035906">
    <property type="entry name" value="MetI-like_sf"/>
</dbReference>
<dbReference type="GO" id="GO:0055085">
    <property type="term" value="P:transmembrane transport"/>
    <property type="evidence" value="ECO:0007669"/>
    <property type="project" value="InterPro"/>
</dbReference>
<dbReference type="GO" id="GO:0005886">
    <property type="term" value="C:plasma membrane"/>
    <property type="evidence" value="ECO:0007669"/>
    <property type="project" value="UniProtKB-SubCell"/>
</dbReference>
<feature type="domain" description="ABC transmembrane type-1" evidence="8">
    <location>
        <begin position="86"/>
        <end position="283"/>
    </location>
</feature>
<keyword evidence="2 7" id="KW-0813">Transport</keyword>
<keyword evidence="5 7" id="KW-1133">Transmembrane helix</keyword>
<comment type="caution">
    <text evidence="9">The sequence shown here is derived from an EMBL/GenBank/DDBJ whole genome shotgun (WGS) entry which is preliminary data.</text>
</comment>
<accession>A0A9D1H6S4</accession>
<comment type="similarity">
    <text evidence="7">Belongs to the binding-protein-dependent transport system permease family.</text>
</comment>
<gene>
    <name evidence="9" type="ORF">IAC43_03680</name>
</gene>
<evidence type="ECO:0000313" key="9">
    <source>
        <dbReference type="EMBL" id="HIT94261.1"/>
    </source>
</evidence>
<dbReference type="AlphaFoldDB" id="A0A9D1H6S4"/>
<dbReference type="PROSITE" id="PS50928">
    <property type="entry name" value="ABC_TM1"/>
    <property type="match status" value="1"/>
</dbReference>
<evidence type="ECO:0000256" key="6">
    <source>
        <dbReference type="ARBA" id="ARBA00023136"/>
    </source>
</evidence>
<keyword evidence="4 7" id="KW-0812">Transmembrane</keyword>
<feature type="transmembrane region" description="Helical" evidence="7">
    <location>
        <begin position="21"/>
        <end position="43"/>
    </location>
</feature>
<dbReference type="PANTHER" id="PTHR43744:SF9">
    <property type="entry name" value="POLYGALACTURONAN_RHAMNOGALACTURONAN TRANSPORT SYSTEM PERMEASE PROTEIN YTCP"/>
    <property type="match status" value="1"/>
</dbReference>
<dbReference type="InterPro" id="IPR000515">
    <property type="entry name" value="MetI-like"/>
</dbReference>
<keyword evidence="6 7" id="KW-0472">Membrane</keyword>
<evidence type="ECO:0000256" key="3">
    <source>
        <dbReference type="ARBA" id="ARBA00022475"/>
    </source>
</evidence>
<reference evidence="9" key="2">
    <citation type="journal article" date="2021" name="PeerJ">
        <title>Extensive microbial diversity within the chicken gut microbiome revealed by metagenomics and culture.</title>
        <authorList>
            <person name="Gilroy R."/>
            <person name="Ravi A."/>
            <person name="Getino M."/>
            <person name="Pursley I."/>
            <person name="Horton D.L."/>
            <person name="Alikhan N.F."/>
            <person name="Baker D."/>
            <person name="Gharbi K."/>
            <person name="Hall N."/>
            <person name="Watson M."/>
            <person name="Adriaenssens E.M."/>
            <person name="Foster-Nyarko E."/>
            <person name="Jarju S."/>
            <person name="Secka A."/>
            <person name="Antonio M."/>
            <person name="Oren A."/>
            <person name="Chaudhuri R.R."/>
            <person name="La Ragione R."/>
            <person name="Hildebrand F."/>
            <person name="Pallen M.J."/>
        </authorList>
    </citation>
    <scope>NUCLEOTIDE SEQUENCE</scope>
    <source>
        <strain evidence="9">ChiBcec7-5410</strain>
    </source>
</reference>
<name>A0A9D1H6S4_9FIRM</name>
<sequence length="304" mass="33691">MSKSADKTAGIVGVKESVGDHVFNILNTILMILISVVIVYPLWYVILASITDPAIVNSGKFLLLPQGFYVAGYQEAFDYPQIWAGYKNSIIYTVVGVIVALVATIPGAYALSRRDMAGRKGIMFLFTFTMFFNGGMIPLFLTVQNVNIYNTMWAIVLPIGVSVYNLIVCRSFFEANLPIELLEASKLDGCSDFGFFFKIAIPLSSTIIAVMVLFYATGLWNIYFNAIMFLRDEDKMPLQVVLRNLILSNQLMQGASGAELVEKQKLVDQLKYVIVTLAAFPLVIVYPFVQKYFAKGVMVGAVKG</sequence>
<feature type="transmembrane region" description="Helical" evidence="7">
    <location>
        <begin position="270"/>
        <end position="289"/>
    </location>
</feature>
<evidence type="ECO:0000259" key="8">
    <source>
        <dbReference type="PROSITE" id="PS50928"/>
    </source>
</evidence>
<dbReference type="Gene3D" id="1.10.3720.10">
    <property type="entry name" value="MetI-like"/>
    <property type="match status" value="1"/>
</dbReference>
<keyword evidence="3" id="KW-1003">Cell membrane</keyword>
<reference evidence="9" key="1">
    <citation type="submission" date="2020-10" db="EMBL/GenBank/DDBJ databases">
        <authorList>
            <person name="Gilroy R."/>
        </authorList>
    </citation>
    <scope>NUCLEOTIDE SEQUENCE</scope>
    <source>
        <strain evidence="9">ChiBcec7-5410</strain>
    </source>
</reference>
<proteinExistence type="inferred from homology"/>
<protein>
    <submittedName>
        <fullName evidence="9">Carbohydrate ABC transporter permease</fullName>
    </submittedName>
</protein>
<evidence type="ECO:0000256" key="1">
    <source>
        <dbReference type="ARBA" id="ARBA00004651"/>
    </source>
</evidence>
<feature type="transmembrane region" description="Helical" evidence="7">
    <location>
        <begin position="153"/>
        <end position="173"/>
    </location>
</feature>
<dbReference type="Proteomes" id="UP000824160">
    <property type="component" value="Unassembled WGS sequence"/>
</dbReference>
<evidence type="ECO:0000256" key="5">
    <source>
        <dbReference type="ARBA" id="ARBA00022989"/>
    </source>
</evidence>
<dbReference type="CDD" id="cd06261">
    <property type="entry name" value="TM_PBP2"/>
    <property type="match status" value="1"/>
</dbReference>
<evidence type="ECO:0000256" key="4">
    <source>
        <dbReference type="ARBA" id="ARBA00022692"/>
    </source>
</evidence>
<dbReference type="SUPFAM" id="SSF161098">
    <property type="entry name" value="MetI-like"/>
    <property type="match status" value="1"/>
</dbReference>
<feature type="transmembrane region" description="Helical" evidence="7">
    <location>
        <begin position="193"/>
        <end position="216"/>
    </location>
</feature>
<dbReference type="PANTHER" id="PTHR43744">
    <property type="entry name" value="ABC TRANSPORTER PERMEASE PROTEIN MG189-RELATED-RELATED"/>
    <property type="match status" value="1"/>
</dbReference>
<evidence type="ECO:0000256" key="7">
    <source>
        <dbReference type="RuleBase" id="RU363032"/>
    </source>
</evidence>
<feature type="transmembrane region" description="Helical" evidence="7">
    <location>
        <begin position="123"/>
        <end position="141"/>
    </location>
</feature>
<dbReference type="EMBL" id="DVLW01000099">
    <property type="protein sequence ID" value="HIT94261.1"/>
    <property type="molecule type" value="Genomic_DNA"/>
</dbReference>